<dbReference type="SUPFAM" id="SSF52172">
    <property type="entry name" value="CheY-like"/>
    <property type="match status" value="1"/>
</dbReference>
<evidence type="ECO:0000256" key="10">
    <source>
        <dbReference type="PROSITE-ProRule" id="PRU00169"/>
    </source>
</evidence>
<dbReference type="Pfam" id="PF00072">
    <property type="entry name" value="Response_reg"/>
    <property type="match status" value="1"/>
</dbReference>
<comment type="caution">
    <text evidence="12">The sequence shown here is derived from an EMBL/GenBank/DDBJ whole genome shotgun (WGS) entry which is preliminary data.</text>
</comment>
<proteinExistence type="predicted"/>
<evidence type="ECO:0000313" key="13">
    <source>
        <dbReference type="Proteomes" id="UP000270834"/>
    </source>
</evidence>
<dbReference type="SUPFAM" id="SSF47226">
    <property type="entry name" value="Histidine-containing phosphotransfer domain, HPT domain"/>
    <property type="match status" value="1"/>
</dbReference>
<dbReference type="InterPro" id="IPR036641">
    <property type="entry name" value="HPT_dom_sf"/>
</dbReference>
<dbReference type="SMART" id="SM00448">
    <property type="entry name" value="REC"/>
    <property type="match status" value="1"/>
</dbReference>
<dbReference type="Pfam" id="PF01627">
    <property type="entry name" value="Hpt"/>
    <property type="match status" value="1"/>
</dbReference>
<dbReference type="EMBL" id="RBSQ01001160">
    <property type="protein sequence ID" value="RMS47162.1"/>
    <property type="molecule type" value="Genomic_DNA"/>
</dbReference>
<dbReference type="InterPro" id="IPR008207">
    <property type="entry name" value="Sig_transdc_His_kin_Hpt_dom"/>
</dbReference>
<dbReference type="PROSITE" id="PS50110">
    <property type="entry name" value="RESPONSE_REGULATORY"/>
    <property type="match status" value="1"/>
</dbReference>
<keyword evidence="6" id="KW-0067">ATP-binding</keyword>
<evidence type="ECO:0000256" key="1">
    <source>
        <dbReference type="ARBA" id="ARBA00004651"/>
    </source>
</evidence>
<sequence>MEVLLVEDVALNREVAQGLLERDGHRVMLAEDAGPALALCRQRRFDLILLDMHLPGMAGLELCAGIRRQLDGLNRATPIFAFTASIQPDMVRRYFAAGMQGVLGKPLRMDELRRALGEVGTGVPALAVDAALDRQMLETHRRLLGRHKLAGLLGNLLGSLDEQLPLLAEALDQADLAEAANIAHRLSGSCHSMGLVALGAGLGELEREALGAAGVDPRAWGARLGSLRRDGAEALRRAGFLGEADSAAG</sequence>
<accession>A0A3M5DAW7</accession>
<dbReference type="Gene3D" id="1.20.120.160">
    <property type="entry name" value="HPT domain"/>
    <property type="match status" value="1"/>
</dbReference>
<keyword evidence="7" id="KW-1133">Transmembrane helix</keyword>
<name>A0A3M5DAW7_PSEAI</name>
<gene>
    <name evidence="12" type="ORF">ALP65_00373</name>
</gene>
<keyword evidence="5" id="KW-0547">Nucleotide-binding</keyword>
<dbReference type="PANTHER" id="PTHR45339:SF1">
    <property type="entry name" value="HYBRID SIGNAL TRANSDUCTION HISTIDINE KINASE J"/>
    <property type="match status" value="1"/>
</dbReference>
<dbReference type="InterPro" id="IPR011006">
    <property type="entry name" value="CheY-like_superfamily"/>
</dbReference>
<comment type="subcellular location">
    <subcellularLocation>
        <location evidence="1">Cell membrane</location>
        <topology evidence="1">Multi-pass membrane protein</topology>
    </subcellularLocation>
</comment>
<dbReference type="GO" id="GO:0004672">
    <property type="term" value="F:protein kinase activity"/>
    <property type="evidence" value="ECO:0007669"/>
    <property type="project" value="UniProtKB-ARBA"/>
</dbReference>
<dbReference type="Proteomes" id="UP000270834">
    <property type="component" value="Unassembled WGS sequence"/>
</dbReference>
<dbReference type="GO" id="GO:0005886">
    <property type="term" value="C:plasma membrane"/>
    <property type="evidence" value="ECO:0007669"/>
    <property type="project" value="UniProtKB-SubCell"/>
</dbReference>
<dbReference type="GO" id="GO:0005524">
    <property type="term" value="F:ATP binding"/>
    <property type="evidence" value="ECO:0007669"/>
    <property type="project" value="UniProtKB-KW"/>
</dbReference>
<evidence type="ECO:0000256" key="8">
    <source>
        <dbReference type="ARBA" id="ARBA00023012"/>
    </source>
</evidence>
<feature type="modified residue" description="4-aspartylphosphate" evidence="10">
    <location>
        <position position="51"/>
    </location>
</feature>
<dbReference type="CDD" id="cd17546">
    <property type="entry name" value="REC_hyHK_CKI1_RcsC-like"/>
    <property type="match status" value="1"/>
</dbReference>
<evidence type="ECO:0000256" key="3">
    <source>
        <dbReference type="ARBA" id="ARBA00022553"/>
    </source>
</evidence>
<evidence type="ECO:0000256" key="2">
    <source>
        <dbReference type="ARBA" id="ARBA00022475"/>
    </source>
</evidence>
<reference evidence="12 13" key="1">
    <citation type="submission" date="2018-08" db="EMBL/GenBank/DDBJ databases">
        <title>Recombination of ecologically and evolutionarily significant loci maintains genetic cohesion in the Pseudomonas syringae species complex.</title>
        <authorList>
            <person name="Dillon M."/>
            <person name="Thakur S."/>
            <person name="Almeida R.N.D."/>
            <person name="Weir B.S."/>
            <person name="Guttman D.S."/>
        </authorList>
    </citation>
    <scope>NUCLEOTIDE SEQUENCE [LARGE SCALE GENOMIC DNA]</scope>
    <source>
        <strain evidence="12 13">ICMP 7846</strain>
    </source>
</reference>
<keyword evidence="4" id="KW-0812">Transmembrane</keyword>
<evidence type="ECO:0000256" key="6">
    <source>
        <dbReference type="ARBA" id="ARBA00022840"/>
    </source>
</evidence>
<evidence type="ECO:0000256" key="5">
    <source>
        <dbReference type="ARBA" id="ARBA00022741"/>
    </source>
</evidence>
<evidence type="ECO:0000313" key="12">
    <source>
        <dbReference type="EMBL" id="RMS47162.1"/>
    </source>
</evidence>
<keyword evidence="9" id="KW-0472">Membrane</keyword>
<keyword evidence="3 10" id="KW-0597">Phosphoprotein</keyword>
<keyword evidence="2" id="KW-1003">Cell membrane</keyword>
<dbReference type="Gene3D" id="3.40.50.2300">
    <property type="match status" value="1"/>
</dbReference>
<dbReference type="InterPro" id="IPR001789">
    <property type="entry name" value="Sig_transdc_resp-reg_receiver"/>
</dbReference>
<evidence type="ECO:0000256" key="4">
    <source>
        <dbReference type="ARBA" id="ARBA00022692"/>
    </source>
</evidence>
<evidence type="ECO:0000259" key="11">
    <source>
        <dbReference type="PROSITE" id="PS50110"/>
    </source>
</evidence>
<keyword evidence="8" id="KW-0902">Two-component regulatory system</keyword>
<protein>
    <recommendedName>
        <fullName evidence="11">Response regulatory domain-containing protein</fullName>
    </recommendedName>
</protein>
<dbReference type="AlphaFoldDB" id="A0A3M5DAW7"/>
<evidence type="ECO:0000256" key="9">
    <source>
        <dbReference type="ARBA" id="ARBA00023136"/>
    </source>
</evidence>
<feature type="domain" description="Response regulatory" evidence="11">
    <location>
        <begin position="2"/>
        <end position="120"/>
    </location>
</feature>
<evidence type="ECO:0000256" key="7">
    <source>
        <dbReference type="ARBA" id="ARBA00022989"/>
    </source>
</evidence>
<dbReference type="PANTHER" id="PTHR45339">
    <property type="entry name" value="HYBRID SIGNAL TRANSDUCTION HISTIDINE KINASE J"/>
    <property type="match status" value="1"/>
</dbReference>
<organism evidence="12 13">
    <name type="scientific">Pseudomonas aeruginosa</name>
    <dbReference type="NCBI Taxonomy" id="287"/>
    <lineage>
        <taxon>Bacteria</taxon>
        <taxon>Pseudomonadati</taxon>
        <taxon>Pseudomonadota</taxon>
        <taxon>Gammaproteobacteria</taxon>
        <taxon>Pseudomonadales</taxon>
        <taxon>Pseudomonadaceae</taxon>
        <taxon>Pseudomonas</taxon>
    </lineage>
</organism>
<dbReference type="GO" id="GO:0000160">
    <property type="term" value="P:phosphorelay signal transduction system"/>
    <property type="evidence" value="ECO:0007669"/>
    <property type="project" value="UniProtKB-KW"/>
</dbReference>